<dbReference type="SUPFAM" id="SSF48371">
    <property type="entry name" value="ARM repeat"/>
    <property type="match status" value="2"/>
</dbReference>
<dbReference type="GO" id="GO:0007155">
    <property type="term" value="P:cell adhesion"/>
    <property type="evidence" value="ECO:0007669"/>
    <property type="project" value="InterPro"/>
</dbReference>
<protein>
    <submittedName>
        <fullName evidence="2">BAF250_C domain-containing protein</fullName>
    </submittedName>
</protein>
<sequence>MDPYNQYAPSPAMSIGASPYPMCPTPSGGTYNMNNYHPTQPAQIPTSSNAMINTPGQNVIPGNYSSYPQTGQYQQQPMNGNMYNNQVNYPVNRNSQTLRPINYPQEYNGYNPATNTYQQIPTTETCGPTTRNCQTQQWMQNHYFDMTCYNQQLPSGAPSVISNASYMSLGGNDNSSQISYQTNITDNGGRMTDVRSMLQMPNYASSVISCAENVDPSQSQVTENDRASMLNNLIYDDEEVRMKALKIMKNLAEKKPLQAKPFISDIMDAINNDSNTSINMERLLKCLCYLSLNTTTIVPIVDSIKDCNLAFIDTLGKRMIKHEIYGSLALAVFRIMLSLSGDIGRIFRNYARKEVFLDKVLEYFDKILYSPSAANQDSTYLSTQRQELRWLLDCYKFLIINNDNMKKCALRKNGITILFNIIKNSEQEDVQFYSLKCISAFIASRSNEYAIEFVKNGVIGEITALLELCTRNERVSTQRVIFESYEILCAVSDAGNITTENAGNTVNFMLNELRKDDLNITKYCTGFLCNLAGKSSEFKMFLTGKDIIRLLIFTIHRCSERLNVEKNNIDIGNINEILENCLIALTNLTSLHIPPSSNGGQYGTPVVQLFNIPGSLQILMNLFGSGTDKNKSRILLILHRLISFNTDNYSRSYDIVEIFLKNVEYVIETIFMKAGLFSKASDKSQKVYKELIKRSISFLRHMCIYYSTVIPKVREIFKMNTLNLLELIDIVNDSQIRNEIIEFSQVLLNRENDI</sequence>
<dbReference type="Gene3D" id="1.25.10.10">
    <property type="entry name" value="Leucine-rich Repeat Variant"/>
    <property type="match status" value="1"/>
</dbReference>
<dbReference type="WBParaSite" id="PTRK_0000106100.1">
    <property type="protein sequence ID" value="PTRK_0000106100.1"/>
    <property type="gene ID" value="PTRK_0000106100"/>
</dbReference>
<organism evidence="1 2">
    <name type="scientific">Parastrongyloides trichosuri</name>
    <name type="common">Possum-specific nematode worm</name>
    <dbReference type="NCBI Taxonomy" id="131310"/>
    <lineage>
        <taxon>Eukaryota</taxon>
        <taxon>Metazoa</taxon>
        <taxon>Ecdysozoa</taxon>
        <taxon>Nematoda</taxon>
        <taxon>Chromadorea</taxon>
        <taxon>Rhabditida</taxon>
        <taxon>Tylenchina</taxon>
        <taxon>Panagrolaimomorpha</taxon>
        <taxon>Strongyloidoidea</taxon>
        <taxon>Strongyloididae</taxon>
        <taxon>Parastrongyloides</taxon>
    </lineage>
</organism>
<evidence type="ECO:0000313" key="2">
    <source>
        <dbReference type="WBParaSite" id="PTRK_0000106100.1"/>
    </source>
</evidence>
<dbReference type="PANTHER" id="PTHR45976">
    <property type="entry name" value="ARMADILLO SEGMENT POLARITY PROTEIN"/>
    <property type="match status" value="1"/>
</dbReference>
<evidence type="ECO:0000313" key="1">
    <source>
        <dbReference type="Proteomes" id="UP000038045"/>
    </source>
</evidence>
<name>A0A0N4Z2G6_PARTI</name>
<proteinExistence type="predicted"/>
<keyword evidence="1" id="KW-1185">Reference proteome</keyword>
<dbReference type="GO" id="GO:0045296">
    <property type="term" value="F:cadherin binding"/>
    <property type="evidence" value="ECO:0007669"/>
    <property type="project" value="InterPro"/>
</dbReference>
<reference evidence="2" key="1">
    <citation type="submission" date="2017-02" db="UniProtKB">
        <authorList>
            <consortium name="WormBaseParasite"/>
        </authorList>
    </citation>
    <scope>IDENTIFICATION</scope>
</reference>
<dbReference type="InterPro" id="IPR013284">
    <property type="entry name" value="Beta-catenin"/>
</dbReference>
<dbReference type="InterPro" id="IPR011989">
    <property type="entry name" value="ARM-like"/>
</dbReference>
<dbReference type="Proteomes" id="UP000038045">
    <property type="component" value="Unplaced"/>
</dbReference>
<dbReference type="InterPro" id="IPR016024">
    <property type="entry name" value="ARM-type_fold"/>
</dbReference>
<dbReference type="AlphaFoldDB" id="A0A0N4Z2G6"/>
<accession>A0A0N4Z2G6</accession>
<dbReference type="STRING" id="131310.A0A0N4Z2G6"/>